<protein>
    <recommendedName>
        <fullName evidence="2">Very-long-chain aldehyde decarbonylase CER1-like C-terminal domain-containing protein</fullName>
    </recommendedName>
</protein>
<keyword evidence="4" id="KW-1185">Reference proteome</keyword>
<dbReference type="InterPro" id="IPR050307">
    <property type="entry name" value="Sterol_Desaturase_Related"/>
</dbReference>
<evidence type="ECO:0000313" key="3">
    <source>
        <dbReference type="EMBL" id="TQD94860.1"/>
    </source>
</evidence>
<evidence type="ECO:0000313" key="4">
    <source>
        <dbReference type="Proteomes" id="UP000315295"/>
    </source>
</evidence>
<feature type="domain" description="Very-long-chain aldehyde decarbonylase CER1-like C-terminal" evidence="2">
    <location>
        <begin position="234"/>
        <end position="396"/>
    </location>
</feature>
<comment type="subcellular location">
    <subcellularLocation>
        <location evidence="1">Membrane</location>
        <topology evidence="1">Multi-pass membrane protein</topology>
    </subcellularLocation>
</comment>
<accession>A0A540M7Y9</accession>
<evidence type="ECO:0000256" key="1">
    <source>
        <dbReference type="ARBA" id="ARBA00004141"/>
    </source>
</evidence>
<reference evidence="3 4" key="1">
    <citation type="journal article" date="2019" name="G3 (Bethesda)">
        <title>Sequencing of a Wild Apple (Malus baccata) Genome Unravels the Differences Between Cultivated and Wild Apple Species Regarding Disease Resistance and Cold Tolerance.</title>
        <authorList>
            <person name="Chen X."/>
        </authorList>
    </citation>
    <scope>NUCLEOTIDE SEQUENCE [LARGE SCALE GENOMIC DNA]</scope>
    <source>
        <strain evidence="4">cv. Shandingzi</strain>
        <tissue evidence="3">Leaves</tissue>
    </source>
</reference>
<dbReference type="GO" id="GO:0016020">
    <property type="term" value="C:membrane"/>
    <property type="evidence" value="ECO:0007669"/>
    <property type="project" value="UniProtKB-SubCell"/>
</dbReference>
<dbReference type="AlphaFoldDB" id="A0A540M7Y9"/>
<gene>
    <name evidence="3" type="ORF">C1H46_019560</name>
</gene>
<sequence length="403" mass="46815">MIHNQIWITLSRYRTAKGKGRILDKGLEFDQVDRERNWFHSLHHTQFRTNYSLFMPFYDYVYGTMDNSTDSLYETSLKREEESPDILHLTHLTTPESIYHLPLGFASLASIPHTPKWYLWLMWPVTLWYMVLTRICGHTFVVERQRFNKLRLQTWVIPKYTLQYNFRFQKEAINSLIEEAIVQAEKKGVKGEDLNRYGGLYVQRHPHLKIKVVDGSSLAVAVILNSIPKGTTQVVFRGNLTKVAYALAFALYQKGIQVATLHEDEYLKLTKSLSATESNLVLAESYAHKIWLVGDGLTEKEQLSAPRGTLFVPFSQLPPKKLRKDCFYHYTPAMKIPSSLENIYSCENWLPRRVMSAWRIAGIVHALEGWKEHECGYTMSDTDKVWQASLRHGFHPLVTTQPM</sequence>
<proteinExistence type="predicted"/>
<dbReference type="Proteomes" id="UP000315295">
    <property type="component" value="Unassembled WGS sequence"/>
</dbReference>
<dbReference type="Pfam" id="PF12076">
    <property type="entry name" value="CER1-like_C"/>
    <property type="match status" value="1"/>
</dbReference>
<dbReference type="EMBL" id="VIEB01000334">
    <property type="protein sequence ID" value="TQD94860.1"/>
    <property type="molecule type" value="Genomic_DNA"/>
</dbReference>
<organism evidence="3 4">
    <name type="scientific">Malus baccata</name>
    <name type="common">Siberian crab apple</name>
    <name type="synonym">Pyrus baccata</name>
    <dbReference type="NCBI Taxonomy" id="106549"/>
    <lineage>
        <taxon>Eukaryota</taxon>
        <taxon>Viridiplantae</taxon>
        <taxon>Streptophyta</taxon>
        <taxon>Embryophyta</taxon>
        <taxon>Tracheophyta</taxon>
        <taxon>Spermatophyta</taxon>
        <taxon>Magnoliopsida</taxon>
        <taxon>eudicotyledons</taxon>
        <taxon>Gunneridae</taxon>
        <taxon>Pentapetalae</taxon>
        <taxon>rosids</taxon>
        <taxon>fabids</taxon>
        <taxon>Rosales</taxon>
        <taxon>Rosaceae</taxon>
        <taxon>Amygdaloideae</taxon>
        <taxon>Maleae</taxon>
        <taxon>Malus</taxon>
    </lineage>
</organism>
<dbReference type="PANTHER" id="PTHR11863">
    <property type="entry name" value="STEROL DESATURASE"/>
    <property type="match status" value="1"/>
</dbReference>
<comment type="caution">
    <text evidence="3">The sequence shown here is derived from an EMBL/GenBank/DDBJ whole genome shotgun (WGS) entry which is preliminary data.</text>
</comment>
<dbReference type="InterPro" id="IPR021940">
    <property type="entry name" value="CER1-like_C"/>
</dbReference>
<evidence type="ECO:0000259" key="2">
    <source>
        <dbReference type="Pfam" id="PF12076"/>
    </source>
</evidence>
<dbReference type="STRING" id="106549.A0A540M7Y9"/>
<name>A0A540M7Y9_MALBA</name>